<evidence type="ECO:0000313" key="3">
    <source>
        <dbReference type="Proteomes" id="UP000192796"/>
    </source>
</evidence>
<feature type="domain" description="Lipid/polyisoprenoid-binding YceI-like" evidence="1">
    <location>
        <begin position="74"/>
        <end position="198"/>
    </location>
</feature>
<dbReference type="InterPro" id="IPR036761">
    <property type="entry name" value="TTHA0802/YceI-like_sf"/>
</dbReference>
<dbReference type="STRING" id="1703345.A3860_03170"/>
<reference evidence="2 3" key="1">
    <citation type="submission" date="2016-03" db="EMBL/GenBank/DDBJ databases">
        <title>Niastella vici sp. nov., isolated from farmland soil.</title>
        <authorList>
            <person name="Chen L."/>
            <person name="Wang D."/>
            <person name="Yang S."/>
            <person name="Wang G."/>
        </authorList>
    </citation>
    <scope>NUCLEOTIDE SEQUENCE [LARGE SCALE GENOMIC DNA]</scope>
    <source>
        <strain evidence="2 3">DJ57</strain>
    </source>
</reference>
<dbReference type="RefSeq" id="WP_081145065.1">
    <property type="nucleotide sequence ID" value="NZ_LVYD01000001.1"/>
</dbReference>
<dbReference type="InterPro" id="IPR007372">
    <property type="entry name" value="Lipid/polyisoprenoid-bd_YceI"/>
</dbReference>
<dbReference type="EMBL" id="LVYD01000001">
    <property type="protein sequence ID" value="OQP67367.1"/>
    <property type="molecule type" value="Genomic_DNA"/>
</dbReference>
<dbReference type="AlphaFoldDB" id="A0A1V9G9W3"/>
<protein>
    <recommendedName>
        <fullName evidence="1">Lipid/polyisoprenoid-binding YceI-like domain-containing protein</fullName>
    </recommendedName>
</protein>
<sequence length="203" mass="22134">MKPFIKTTLYTLKIITCTLIIYSVSVFNTVNSQTTYQSAGPVKITIEGTSNIHDWEMNADKGNSTAVFVTDAHGAINSLSSLTFTMPVESLKSEHTAMDKNAYKAMRTDKYASLTFTVLSASVRPAGNNYQVYSKGRLTISGVSRDVDVVAICTVNADKSISVNGSYKLKMTAYNVTPPSIMLGTIKTGDDLTVKFNLLFKAR</sequence>
<name>A0A1V9G9W3_9BACT</name>
<evidence type="ECO:0000313" key="2">
    <source>
        <dbReference type="EMBL" id="OQP67367.1"/>
    </source>
</evidence>
<dbReference type="OrthoDB" id="9794147at2"/>
<dbReference type="Gene3D" id="2.40.128.110">
    <property type="entry name" value="Lipid/polyisoprenoid-binding, YceI-like"/>
    <property type="match status" value="1"/>
</dbReference>
<accession>A0A1V9G9W3</accession>
<proteinExistence type="predicted"/>
<dbReference type="Pfam" id="PF04264">
    <property type="entry name" value="YceI"/>
    <property type="match status" value="1"/>
</dbReference>
<keyword evidence="3" id="KW-1185">Reference proteome</keyword>
<organism evidence="2 3">
    <name type="scientific">Niastella vici</name>
    <dbReference type="NCBI Taxonomy" id="1703345"/>
    <lineage>
        <taxon>Bacteria</taxon>
        <taxon>Pseudomonadati</taxon>
        <taxon>Bacteroidota</taxon>
        <taxon>Chitinophagia</taxon>
        <taxon>Chitinophagales</taxon>
        <taxon>Chitinophagaceae</taxon>
        <taxon>Niastella</taxon>
    </lineage>
</organism>
<evidence type="ECO:0000259" key="1">
    <source>
        <dbReference type="Pfam" id="PF04264"/>
    </source>
</evidence>
<gene>
    <name evidence="2" type="ORF">A3860_03170</name>
</gene>
<dbReference type="SUPFAM" id="SSF101874">
    <property type="entry name" value="YceI-like"/>
    <property type="match status" value="1"/>
</dbReference>
<dbReference type="Proteomes" id="UP000192796">
    <property type="component" value="Unassembled WGS sequence"/>
</dbReference>
<comment type="caution">
    <text evidence="2">The sequence shown here is derived from an EMBL/GenBank/DDBJ whole genome shotgun (WGS) entry which is preliminary data.</text>
</comment>